<keyword evidence="1" id="KW-0812">Transmembrane</keyword>
<reference evidence="2" key="1">
    <citation type="submission" date="2014-09" db="EMBL/GenBank/DDBJ databases">
        <authorList>
            <person name="Magalhaes I.L.F."/>
            <person name="Oliveira U."/>
            <person name="Santos F.R."/>
            <person name="Vidigal T.H.D.A."/>
            <person name="Brescovit A.D."/>
            <person name="Santos A.J."/>
        </authorList>
    </citation>
    <scope>NUCLEOTIDE SEQUENCE</scope>
    <source>
        <tissue evidence="2">Shoot tissue taken approximately 20 cm above the soil surface</tissue>
    </source>
</reference>
<protein>
    <submittedName>
        <fullName evidence="2">Uncharacterized protein</fullName>
    </submittedName>
</protein>
<name>A0A0A9EF02_ARUDO</name>
<keyword evidence="1" id="KW-1133">Transmembrane helix</keyword>
<sequence>MSSHLDSRWTHSFQTIELKHYHILYVLYFNYIHFDGLLVHLISFTGSCFFIFWFLASCFTNIYISDCFMHLVSSAIHLLYAV</sequence>
<accession>A0A0A9EF02</accession>
<dbReference type="EMBL" id="GBRH01198531">
    <property type="protein sequence ID" value="JAD99364.1"/>
    <property type="molecule type" value="Transcribed_RNA"/>
</dbReference>
<evidence type="ECO:0000256" key="1">
    <source>
        <dbReference type="SAM" id="Phobius"/>
    </source>
</evidence>
<evidence type="ECO:0000313" key="2">
    <source>
        <dbReference type="EMBL" id="JAD99364.1"/>
    </source>
</evidence>
<dbReference type="AlphaFoldDB" id="A0A0A9EF02"/>
<proteinExistence type="predicted"/>
<keyword evidence="1" id="KW-0472">Membrane</keyword>
<feature type="transmembrane region" description="Helical" evidence="1">
    <location>
        <begin position="37"/>
        <end position="56"/>
    </location>
</feature>
<reference evidence="2" key="2">
    <citation type="journal article" date="2015" name="Data Brief">
        <title>Shoot transcriptome of the giant reed, Arundo donax.</title>
        <authorList>
            <person name="Barrero R.A."/>
            <person name="Guerrero F.D."/>
            <person name="Moolhuijzen P."/>
            <person name="Goolsby J.A."/>
            <person name="Tidwell J."/>
            <person name="Bellgard S.E."/>
            <person name="Bellgard M.I."/>
        </authorList>
    </citation>
    <scope>NUCLEOTIDE SEQUENCE</scope>
    <source>
        <tissue evidence="2">Shoot tissue taken approximately 20 cm above the soil surface</tissue>
    </source>
</reference>
<organism evidence="2">
    <name type="scientific">Arundo donax</name>
    <name type="common">Giant reed</name>
    <name type="synonym">Donax arundinaceus</name>
    <dbReference type="NCBI Taxonomy" id="35708"/>
    <lineage>
        <taxon>Eukaryota</taxon>
        <taxon>Viridiplantae</taxon>
        <taxon>Streptophyta</taxon>
        <taxon>Embryophyta</taxon>
        <taxon>Tracheophyta</taxon>
        <taxon>Spermatophyta</taxon>
        <taxon>Magnoliopsida</taxon>
        <taxon>Liliopsida</taxon>
        <taxon>Poales</taxon>
        <taxon>Poaceae</taxon>
        <taxon>PACMAD clade</taxon>
        <taxon>Arundinoideae</taxon>
        <taxon>Arundineae</taxon>
        <taxon>Arundo</taxon>
    </lineage>
</organism>